<dbReference type="Proteomes" id="UP000230002">
    <property type="component" value="Unassembled WGS sequence"/>
</dbReference>
<dbReference type="InterPro" id="IPR031915">
    <property type="entry name" value="Clr2_N"/>
</dbReference>
<evidence type="ECO:0000313" key="4">
    <source>
        <dbReference type="Proteomes" id="UP000230002"/>
    </source>
</evidence>
<dbReference type="GO" id="GO:0070824">
    <property type="term" value="C:SHREC complex"/>
    <property type="evidence" value="ECO:0007669"/>
    <property type="project" value="InterPro"/>
</dbReference>
<feature type="compositionally biased region" description="Polar residues" evidence="1">
    <location>
        <begin position="754"/>
        <end position="771"/>
    </location>
</feature>
<feature type="compositionally biased region" description="Basic and acidic residues" evidence="1">
    <location>
        <begin position="688"/>
        <end position="698"/>
    </location>
</feature>
<gene>
    <name evidence="3" type="ORF">GSI_13035</name>
</gene>
<dbReference type="EMBL" id="AYKW01000056">
    <property type="protein sequence ID" value="PIL25146.1"/>
    <property type="molecule type" value="Genomic_DNA"/>
</dbReference>
<name>A0A2G8RUF2_9APHY</name>
<feature type="compositionally biased region" description="Basic and acidic residues" evidence="1">
    <location>
        <begin position="182"/>
        <end position="194"/>
    </location>
</feature>
<dbReference type="GO" id="GO:0031934">
    <property type="term" value="C:mating-type region heterochromatin"/>
    <property type="evidence" value="ECO:0007669"/>
    <property type="project" value="TreeGrafter"/>
</dbReference>
<feature type="region of interest" description="Disordered" evidence="1">
    <location>
        <begin position="165"/>
        <end position="222"/>
    </location>
</feature>
<dbReference type="STRING" id="1077348.A0A2G8RUF2"/>
<feature type="region of interest" description="Disordered" evidence="1">
    <location>
        <begin position="667"/>
        <end position="782"/>
    </location>
</feature>
<protein>
    <recommendedName>
        <fullName evidence="2">Cryptic loci regulator 2 N-terminal domain-containing protein</fullName>
    </recommendedName>
</protein>
<sequence length="920" mass="101337">MSRRHPGGYVLPDNPSWLEFPRSDGDPAQLPKNTTRVVDSEGQVNFMRPVGMEESLTNLWRGNIGSQLAIRMQLPEGPKYVLKNFPEGYQLYDHNKGPASGPRHDPYLIGSTNVNRFRSTNEFIPHALWLMQDETMNRANCQCKYCTKQPQRIISDTMGLPLHRRSASVSGTLPSAVRAPRPRREPREPREPRQNQRPPATKPYAAVRHAPKPPKALVGPDQYISPERDLDIRTSFSYGEGQRPRWFRKGELIWCSIQSPIRGRTPEEDIVLWPGLVDDVHTKTVAVPRTRPSEDVDMTHLYAEAADNNPTLGAPPVAGASGLPATAPVEAPGLAPWVVEQWYEYKVKLLGTHVHFYVTDEQVLPYLAYAPSDPVLHRVHDALTDYLRTVPIEQMDRDLEQNMFEFDPMKEEPRGEEYFEKYLQAAPSYTLALQIASNLALFWLPTDEWDCKFILPPPPTPPAPSASASRPHTPNRPSPTGSQPQPQPNALHSVLQQSLNLNASSSASSSQGPQPESISMAGRHPRAAAAALAAQPPPPPQQTVIQTRFQGVWWGTERIWTDELVRLKIARCQFAPKGTDVIYAPAGPSASSLAEMQGNPAIAGTPTERLGASEKGLFLRLEGLFIVDVPAADGNGTTKECRASGMVYELADADWEEVVGEAAANKASKANGNGGEVPVNGTNGVVIDKGKGKARETADDPMAQDASAPPAMTQAPSASSPKPPPQPNADPTVQGAEPAPSTLEQTSPPAAAPNHTNATQSKHARNVSEQMSHPVLSTPYPLPPPPNGFKFRPILPPGHEVVISLSLISGRYYPSLFYHPLMRSTVQQAINLAGEEGGLFRNRHLWAMEGLLPGVHQSMDPRFWRGSRVLMLQEADKEARSRFRERWEIVKMDRLHPPQNSEVDWDGVVAENEAAMEVDS</sequence>
<dbReference type="InterPro" id="IPR038986">
    <property type="entry name" value="Clr2"/>
</dbReference>
<accession>A0A2G8RUF2</accession>
<feature type="compositionally biased region" description="Pro residues" evidence="1">
    <location>
        <begin position="455"/>
        <end position="464"/>
    </location>
</feature>
<dbReference type="AlphaFoldDB" id="A0A2G8RUF2"/>
<dbReference type="PANTHER" id="PTHR38046">
    <property type="entry name" value="CRYPTIC LOCI REGULATOR 2"/>
    <property type="match status" value="1"/>
</dbReference>
<dbReference type="PANTHER" id="PTHR38046:SF1">
    <property type="entry name" value="CRYPTIC LOCI REGULATOR 2"/>
    <property type="match status" value="1"/>
</dbReference>
<proteinExistence type="predicted"/>
<feature type="region of interest" description="Disordered" evidence="1">
    <location>
        <begin position="502"/>
        <end position="543"/>
    </location>
</feature>
<organism evidence="3 4">
    <name type="scientific">Ganoderma sinense ZZ0214-1</name>
    <dbReference type="NCBI Taxonomy" id="1077348"/>
    <lineage>
        <taxon>Eukaryota</taxon>
        <taxon>Fungi</taxon>
        <taxon>Dikarya</taxon>
        <taxon>Basidiomycota</taxon>
        <taxon>Agaricomycotina</taxon>
        <taxon>Agaricomycetes</taxon>
        <taxon>Polyporales</taxon>
        <taxon>Polyporaceae</taxon>
        <taxon>Ganoderma</taxon>
    </lineage>
</organism>
<feature type="domain" description="Cryptic loci regulator 2 N-terminal" evidence="2">
    <location>
        <begin position="80"/>
        <end position="146"/>
    </location>
</feature>
<dbReference type="OrthoDB" id="2421327at2759"/>
<keyword evidence="4" id="KW-1185">Reference proteome</keyword>
<feature type="region of interest" description="Disordered" evidence="1">
    <location>
        <begin position="455"/>
        <end position="489"/>
    </location>
</feature>
<evidence type="ECO:0000256" key="1">
    <source>
        <dbReference type="SAM" id="MobiDB-lite"/>
    </source>
</evidence>
<evidence type="ECO:0000313" key="3">
    <source>
        <dbReference type="EMBL" id="PIL25146.1"/>
    </source>
</evidence>
<reference evidence="3 4" key="1">
    <citation type="journal article" date="2015" name="Sci. Rep.">
        <title>Chromosome-level genome map provides insights into diverse defense mechanisms in the medicinal fungus Ganoderma sinense.</title>
        <authorList>
            <person name="Zhu Y."/>
            <person name="Xu J."/>
            <person name="Sun C."/>
            <person name="Zhou S."/>
            <person name="Xu H."/>
            <person name="Nelson D.R."/>
            <person name="Qian J."/>
            <person name="Song J."/>
            <person name="Luo H."/>
            <person name="Xiang L."/>
            <person name="Li Y."/>
            <person name="Xu Z."/>
            <person name="Ji A."/>
            <person name="Wang L."/>
            <person name="Lu S."/>
            <person name="Hayward A."/>
            <person name="Sun W."/>
            <person name="Li X."/>
            <person name="Schwartz D.C."/>
            <person name="Wang Y."/>
            <person name="Chen S."/>
        </authorList>
    </citation>
    <scope>NUCLEOTIDE SEQUENCE [LARGE SCALE GENOMIC DNA]</scope>
    <source>
        <strain evidence="3 4">ZZ0214-1</strain>
    </source>
</reference>
<dbReference type="GO" id="GO:0033553">
    <property type="term" value="C:rDNA heterochromatin"/>
    <property type="evidence" value="ECO:0007669"/>
    <property type="project" value="TreeGrafter"/>
</dbReference>
<comment type="caution">
    <text evidence="3">The sequence shown here is derived from an EMBL/GenBank/DDBJ whole genome shotgun (WGS) entry which is preliminary data.</text>
</comment>
<dbReference type="GO" id="GO:0030466">
    <property type="term" value="P:silent mating-type cassette heterochromatin formation"/>
    <property type="evidence" value="ECO:0007669"/>
    <property type="project" value="TreeGrafter"/>
</dbReference>
<dbReference type="Pfam" id="PF16761">
    <property type="entry name" value="Clr2_transil"/>
    <property type="match status" value="1"/>
</dbReference>
<evidence type="ECO:0000259" key="2">
    <source>
        <dbReference type="Pfam" id="PF16761"/>
    </source>
</evidence>
<feature type="compositionally biased region" description="Low complexity" evidence="1">
    <location>
        <begin position="502"/>
        <end position="511"/>
    </location>
</feature>